<dbReference type="GO" id="GO:0071555">
    <property type="term" value="P:cell wall organization"/>
    <property type="evidence" value="ECO:0007669"/>
    <property type="project" value="UniProtKB-UniRule"/>
</dbReference>
<dbReference type="EMBL" id="QDKM01000008">
    <property type="protein sequence ID" value="PVH27855.1"/>
    <property type="molecule type" value="Genomic_DNA"/>
</dbReference>
<dbReference type="InterPro" id="IPR038063">
    <property type="entry name" value="Transpep_catalytic_dom"/>
</dbReference>
<evidence type="ECO:0000256" key="3">
    <source>
        <dbReference type="ARBA" id="ARBA00022679"/>
    </source>
</evidence>
<reference evidence="9 10" key="1">
    <citation type="submission" date="2018-04" db="EMBL/GenBank/DDBJ databases">
        <title>Pararhodobacter oceanense sp. nov., isolated from marine intertidal sediment.</title>
        <authorList>
            <person name="Wang X.-L."/>
            <person name="Du Z.-J."/>
        </authorList>
    </citation>
    <scope>NUCLEOTIDE SEQUENCE [LARGE SCALE GENOMIC DNA]</scope>
    <source>
        <strain evidence="9 10">AM505</strain>
    </source>
</reference>
<dbReference type="SUPFAM" id="SSF141523">
    <property type="entry name" value="L,D-transpeptidase catalytic domain-like"/>
    <property type="match status" value="1"/>
</dbReference>
<comment type="caution">
    <text evidence="9">The sequence shown here is derived from an EMBL/GenBank/DDBJ whole genome shotgun (WGS) entry which is preliminary data.</text>
</comment>
<keyword evidence="10" id="KW-1185">Reference proteome</keyword>
<name>A0A2T8HR19_9RHOB</name>
<evidence type="ECO:0000313" key="10">
    <source>
        <dbReference type="Proteomes" id="UP000245911"/>
    </source>
</evidence>
<evidence type="ECO:0000259" key="8">
    <source>
        <dbReference type="PROSITE" id="PS52029"/>
    </source>
</evidence>
<dbReference type="AlphaFoldDB" id="A0A2T8HR19"/>
<dbReference type="PROSITE" id="PS52029">
    <property type="entry name" value="LD_TPASE"/>
    <property type="match status" value="1"/>
</dbReference>
<feature type="domain" description="L,D-TPase catalytic" evidence="8">
    <location>
        <begin position="1"/>
        <end position="165"/>
    </location>
</feature>
<evidence type="ECO:0000256" key="6">
    <source>
        <dbReference type="ARBA" id="ARBA00023316"/>
    </source>
</evidence>
<evidence type="ECO:0000256" key="1">
    <source>
        <dbReference type="ARBA" id="ARBA00004752"/>
    </source>
</evidence>
<dbReference type="RefSeq" id="WP_116559375.1">
    <property type="nucleotide sequence ID" value="NZ_QDKM01000008.1"/>
</dbReference>
<dbReference type="Proteomes" id="UP000245911">
    <property type="component" value="Unassembled WGS sequence"/>
</dbReference>
<feature type="active site" description="Nucleophile" evidence="7">
    <location>
        <position position="141"/>
    </location>
</feature>
<dbReference type="GO" id="GO:0009252">
    <property type="term" value="P:peptidoglycan biosynthetic process"/>
    <property type="evidence" value="ECO:0007669"/>
    <property type="project" value="UniProtKB-UniPathway"/>
</dbReference>
<evidence type="ECO:0000256" key="2">
    <source>
        <dbReference type="ARBA" id="ARBA00005992"/>
    </source>
</evidence>
<keyword evidence="4 7" id="KW-0133">Cell shape</keyword>
<dbReference type="CDD" id="cd16913">
    <property type="entry name" value="YkuD_like"/>
    <property type="match status" value="1"/>
</dbReference>
<evidence type="ECO:0000256" key="7">
    <source>
        <dbReference type="PROSITE-ProRule" id="PRU01373"/>
    </source>
</evidence>
<dbReference type="Pfam" id="PF03734">
    <property type="entry name" value="YkuD"/>
    <property type="match status" value="1"/>
</dbReference>
<keyword evidence="5 7" id="KW-0573">Peptidoglycan synthesis</keyword>
<evidence type="ECO:0000313" key="9">
    <source>
        <dbReference type="EMBL" id="PVH27855.1"/>
    </source>
</evidence>
<dbReference type="GO" id="GO:0004180">
    <property type="term" value="F:carboxypeptidase activity"/>
    <property type="evidence" value="ECO:0007669"/>
    <property type="project" value="UniProtKB-ARBA"/>
</dbReference>
<sequence length="166" mass="18794">MTRDDLLLTPTGVLFQKRRLPCTVGRGGIIHDKREGDGATPTGTHRITGLWFRPDRIPAHLLPRHARPITPRDLWCDAPNDPAYNQHVRAPFKASHEVLRRADPQYDLILTTDWNTPAEPHKGSAIFLHTWRRPGHPTAGCIAFSRADLLWIIARLTARSRVIVRG</sequence>
<dbReference type="GO" id="GO:0008360">
    <property type="term" value="P:regulation of cell shape"/>
    <property type="evidence" value="ECO:0007669"/>
    <property type="project" value="UniProtKB-UniRule"/>
</dbReference>
<comment type="pathway">
    <text evidence="1 7">Cell wall biogenesis; peptidoglycan biosynthesis.</text>
</comment>
<gene>
    <name evidence="9" type="ORF">DDE20_15190</name>
</gene>
<dbReference type="UniPathway" id="UPA00219"/>
<keyword evidence="3" id="KW-0808">Transferase</keyword>
<comment type="similarity">
    <text evidence="2">Belongs to the YkuD family.</text>
</comment>
<accession>A0A2T8HR19</accession>
<organism evidence="9 10">
    <name type="scientific">Pararhodobacter oceanensis</name>
    <dbReference type="NCBI Taxonomy" id="2172121"/>
    <lineage>
        <taxon>Bacteria</taxon>
        <taxon>Pseudomonadati</taxon>
        <taxon>Pseudomonadota</taxon>
        <taxon>Alphaproteobacteria</taxon>
        <taxon>Rhodobacterales</taxon>
        <taxon>Paracoccaceae</taxon>
        <taxon>Pararhodobacter</taxon>
    </lineage>
</organism>
<feature type="active site" description="Proton donor/acceptor" evidence="7">
    <location>
        <position position="129"/>
    </location>
</feature>
<proteinExistence type="inferred from homology"/>
<keyword evidence="6 7" id="KW-0961">Cell wall biogenesis/degradation</keyword>
<dbReference type="PANTHER" id="PTHR38589:SF1">
    <property type="entry name" value="BLR0621 PROTEIN"/>
    <property type="match status" value="1"/>
</dbReference>
<dbReference type="GO" id="GO:0016740">
    <property type="term" value="F:transferase activity"/>
    <property type="evidence" value="ECO:0007669"/>
    <property type="project" value="UniProtKB-KW"/>
</dbReference>
<dbReference type="PANTHER" id="PTHR38589">
    <property type="entry name" value="BLR0621 PROTEIN"/>
    <property type="match status" value="1"/>
</dbReference>
<dbReference type="InterPro" id="IPR005490">
    <property type="entry name" value="LD_TPept_cat_dom"/>
</dbReference>
<protein>
    <recommendedName>
        <fullName evidence="8">L,D-TPase catalytic domain-containing protein</fullName>
    </recommendedName>
</protein>
<evidence type="ECO:0000256" key="4">
    <source>
        <dbReference type="ARBA" id="ARBA00022960"/>
    </source>
</evidence>
<evidence type="ECO:0000256" key="5">
    <source>
        <dbReference type="ARBA" id="ARBA00022984"/>
    </source>
</evidence>
<dbReference type="OrthoDB" id="9804204at2"/>